<dbReference type="Gene3D" id="3.90.226.10">
    <property type="entry name" value="2-enoyl-CoA Hydratase, Chain A, domain 1"/>
    <property type="match status" value="1"/>
</dbReference>
<reference evidence="11" key="2">
    <citation type="submission" date="2024-05" db="EMBL/GenBank/DDBJ databases">
        <title>Rhodohalobacter halophilus gen. nov., sp. nov., a moderately halophilic member of the family Balneolaceae.</title>
        <authorList>
            <person name="Xia J."/>
        </authorList>
    </citation>
    <scope>NUCLEOTIDE SEQUENCE</scope>
    <source>
        <strain evidence="11">WB101</strain>
    </source>
</reference>
<dbReference type="PANTHER" id="PTHR43253">
    <property type="entry name" value="TRICORN PROTEASE HOMOLOG 2-RELATED"/>
    <property type="match status" value="1"/>
</dbReference>
<evidence type="ECO:0000256" key="4">
    <source>
        <dbReference type="ARBA" id="ARBA00022670"/>
    </source>
</evidence>
<dbReference type="SUPFAM" id="SSF82171">
    <property type="entry name" value="DPP6 N-terminal domain-like"/>
    <property type="match status" value="1"/>
</dbReference>
<dbReference type="Proteomes" id="UP001165366">
    <property type="component" value="Unassembled WGS sequence"/>
</dbReference>
<comment type="subcellular location">
    <subcellularLocation>
        <location evidence="1 7">Cytoplasm</location>
    </subcellularLocation>
</comment>
<dbReference type="Pfam" id="PF14685">
    <property type="entry name" value="PDZ_Tricorn"/>
    <property type="match status" value="1"/>
</dbReference>
<dbReference type="Pfam" id="PF26550">
    <property type="entry name" value="Tricorn_2nd"/>
    <property type="match status" value="1"/>
</dbReference>
<dbReference type="Pfam" id="PF03572">
    <property type="entry name" value="Peptidase_S41"/>
    <property type="match status" value="1"/>
</dbReference>
<dbReference type="Gene3D" id="2.120.10.60">
    <property type="entry name" value="Tricorn protease N-terminal domain"/>
    <property type="match status" value="2"/>
</dbReference>
<evidence type="ECO:0000256" key="8">
    <source>
        <dbReference type="SAM" id="MobiDB-lite"/>
    </source>
</evidence>
<keyword evidence="3 7" id="KW-0963">Cytoplasm</keyword>
<evidence type="ECO:0000256" key="6">
    <source>
        <dbReference type="ARBA" id="ARBA00022825"/>
    </source>
</evidence>
<comment type="similarity">
    <text evidence="2 7">Belongs to the peptidase S41B family.</text>
</comment>
<evidence type="ECO:0000313" key="12">
    <source>
        <dbReference type="Proteomes" id="UP001165366"/>
    </source>
</evidence>
<feature type="chain" id="PRO_5046938898" description="Tricorn protease homolog" evidence="9">
    <location>
        <begin position="20"/>
        <end position="1075"/>
    </location>
</feature>
<dbReference type="SUPFAM" id="SSF69304">
    <property type="entry name" value="Tricorn protease N-terminal domain"/>
    <property type="match status" value="1"/>
</dbReference>
<evidence type="ECO:0000259" key="10">
    <source>
        <dbReference type="PROSITE" id="PS50106"/>
    </source>
</evidence>
<evidence type="ECO:0000256" key="1">
    <source>
        <dbReference type="ARBA" id="ARBA00004496"/>
    </source>
</evidence>
<feature type="domain" description="PDZ" evidence="10">
    <location>
        <begin position="769"/>
        <end position="828"/>
    </location>
</feature>
<feature type="signal peptide" evidence="9">
    <location>
        <begin position="1"/>
        <end position="19"/>
    </location>
</feature>
<reference evidence="11" key="1">
    <citation type="submission" date="2022-01" db="EMBL/GenBank/DDBJ databases">
        <authorList>
            <person name="Wang Y."/>
        </authorList>
    </citation>
    <scope>NUCLEOTIDE SEQUENCE</scope>
    <source>
        <strain evidence="11">WB101</strain>
    </source>
</reference>
<name>A0ABS9K832_9BACT</name>
<proteinExistence type="inferred from homology"/>
<protein>
    <recommendedName>
        <fullName evidence="7">Tricorn protease homolog</fullName>
        <ecNumber evidence="7">3.4.21.-</ecNumber>
    </recommendedName>
</protein>
<comment type="function">
    <text evidence="7">Degrades oligopeptides.</text>
</comment>
<organism evidence="11 12">
    <name type="scientific">Rhodohalobacter sulfatireducens</name>
    <dbReference type="NCBI Taxonomy" id="2911366"/>
    <lineage>
        <taxon>Bacteria</taxon>
        <taxon>Pseudomonadati</taxon>
        <taxon>Balneolota</taxon>
        <taxon>Balneolia</taxon>
        <taxon>Balneolales</taxon>
        <taxon>Balneolaceae</taxon>
        <taxon>Rhodohalobacter</taxon>
    </lineage>
</organism>
<evidence type="ECO:0000256" key="5">
    <source>
        <dbReference type="ARBA" id="ARBA00022801"/>
    </source>
</evidence>
<evidence type="ECO:0000256" key="2">
    <source>
        <dbReference type="ARBA" id="ARBA00008524"/>
    </source>
</evidence>
<dbReference type="InterPro" id="IPR011042">
    <property type="entry name" value="6-blade_b-propeller_TolB-like"/>
</dbReference>
<dbReference type="EC" id="3.4.21.-" evidence="7"/>
<dbReference type="InterPro" id="IPR001478">
    <property type="entry name" value="PDZ"/>
</dbReference>
<dbReference type="RefSeq" id="WP_237851857.1">
    <property type="nucleotide sequence ID" value="NZ_JAKLWS010000001.1"/>
</dbReference>
<dbReference type="Pfam" id="PF26549">
    <property type="entry name" value="Tricorn_N"/>
    <property type="match status" value="1"/>
</dbReference>
<dbReference type="Gene3D" id="3.30.750.44">
    <property type="match status" value="1"/>
</dbReference>
<keyword evidence="4 7" id="KW-0645">Protease</keyword>
<keyword evidence="12" id="KW-1185">Reference proteome</keyword>
<feature type="compositionally biased region" description="Acidic residues" evidence="8">
    <location>
        <begin position="573"/>
        <end position="590"/>
    </location>
</feature>
<dbReference type="InterPro" id="IPR029414">
    <property type="entry name" value="Tricorn_PDZ"/>
</dbReference>
<evidence type="ECO:0000256" key="9">
    <source>
        <dbReference type="SAM" id="SignalP"/>
    </source>
</evidence>
<feature type="region of interest" description="Disordered" evidence="8">
    <location>
        <begin position="567"/>
        <end position="590"/>
    </location>
</feature>
<dbReference type="PROSITE" id="PS50106">
    <property type="entry name" value="PDZ"/>
    <property type="match status" value="1"/>
</dbReference>
<dbReference type="InterPro" id="IPR029045">
    <property type="entry name" value="ClpP/crotonase-like_dom_sf"/>
</dbReference>
<dbReference type="Pfam" id="PF14684">
    <property type="entry name" value="Tricorn_C1"/>
    <property type="match status" value="1"/>
</dbReference>
<evidence type="ECO:0000313" key="11">
    <source>
        <dbReference type="EMBL" id="MCG2587009.1"/>
    </source>
</evidence>
<comment type="caution">
    <text evidence="11">The sequence shown here is derived from an EMBL/GenBank/DDBJ whole genome shotgun (WGS) entry which is preliminary data.</text>
</comment>
<dbReference type="SUPFAM" id="SSF52096">
    <property type="entry name" value="ClpP/crotonase"/>
    <property type="match status" value="1"/>
</dbReference>
<keyword evidence="5 7" id="KW-0378">Hydrolase</keyword>
<dbReference type="InterPro" id="IPR005151">
    <property type="entry name" value="Tail-specific_protease"/>
</dbReference>
<dbReference type="PANTHER" id="PTHR43253:SF1">
    <property type="entry name" value="TRICORN PROTEASE HOMOLOG 2-RELATED"/>
    <property type="match status" value="1"/>
</dbReference>
<keyword evidence="6 7" id="KW-0720">Serine protease</keyword>
<evidence type="ECO:0000256" key="3">
    <source>
        <dbReference type="ARBA" id="ARBA00022490"/>
    </source>
</evidence>
<dbReference type="Gene3D" id="2.30.42.10">
    <property type="match status" value="1"/>
</dbReference>
<dbReference type="InterPro" id="IPR028204">
    <property type="entry name" value="Tricorn_C1"/>
</dbReference>
<dbReference type="EMBL" id="JAKLWS010000001">
    <property type="protein sequence ID" value="MCG2587009.1"/>
    <property type="molecule type" value="Genomic_DNA"/>
</dbReference>
<sequence length="1075" mass="122422">MKYFLSIFALLFSIQALFAQNNPLWLRYPSISPDGETIVFTYKGDLYRVSSDGGEAQQLTFHEAHDFMPVWSQNGSSIAFASDRYGNFDIYVMDALGGPATRLTYHSNDEQPYSFSHDNSSVLFGAVRQDRAEHRQYPTSAQPELYSVPANGGRVDQVFTVPAQDVQASSEGQYFVYHDKKGYEDKWRKHHTSSITRDLWIYYKADSSHTKLTDFEGEDRNPVFDETEESLFYLSEESGNFNVHKLSLNNPANSTQLTNFDLHPVRFLSHGNGVLAFSYDGELYKMTENTDPQKIDITIRTQEKSNSDQFININGGVREMAISPNGKEIAFVARGEVFVTSVDGSLTKRITNTPEQEQFVTFSPDGKQVAYAAERNGSWSIFATEKVRESEPFFYASTLLQEKELVSGDQDNYMPQFSPDGKKLAYIFERRTLRILDLETQETTDILTPDELFHMSDGDKYFRWSPDSSWLLVGWDKFLNNSEILLLSADGNQRFNLTKSGYYDGAPKWVNDGNQMIWFSNRDGLRSYATSGRTELDVYSMFFTEEAWDKFNLSKEEFELMQEIKKANKEEQKSDEDDESDESDEDTVEPLEFDFDQLTERTTRLTIHSSFLSDAVLSKDGEKLYYLARFEDDYNLWETNLRTKETKMAVTLNTGSGSLMWDKEMKNLYLLSRGNISKIDLEEGSSEQVSIAGEMTFDEEKEREHLLEHIYLRTKKIFYEPTFHGNDWDMLYEEYQKYLPHISNEHEFAEMISEWLGELNVSHAGGRYSSSMENGDETASLGIFMDWNYGGNGIRIDEIIDGGPLDKSDVNIEPGSIITAIDGDTLSSDQDITRFLNHKAGDFVLLEVQSPNSEESRQITIQPITLSDEADLLYERFVEINEQEVQEKSNGRLGYVHIPGMSDEPYRVVFEEMLGKYLETDGVIVDTRFNGGGDLVADLAMFFTGERFLTYATEAKVVGGEPTSRWTKPTLSLFNESMYSDGHCYASGYTDLEIGTTVGMPVPGTCSFAGWERLSNGVVWGVVPVSAKNKAGKWLENNQVRPDIAIKNQPEIIRSGKDQQLETAIEQLMSEITNN</sequence>
<evidence type="ECO:0000256" key="7">
    <source>
        <dbReference type="PIRNR" id="PIRNR036421"/>
    </source>
</evidence>
<dbReference type="CDD" id="cd07562">
    <property type="entry name" value="Peptidase_S41_TRI"/>
    <property type="match status" value="1"/>
</dbReference>
<dbReference type="SUPFAM" id="SSF50156">
    <property type="entry name" value="PDZ domain-like"/>
    <property type="match status" value="1"/>
</dbReference>
<dbReference type="InterPro" id="IPR012393">
    <property type="entry name" value="Tricorn_protease"/>
</dbReference>
<dbReference type="InterPro" id="IPR036034">
    <property type="entry name" value="PDZ_sf"/>
</dbReference>
<dbReference type="Gene3D" id="2.120.10.30">
    <property type="entry name" value="TolB, C-terminal domain"/>
    <property type="match status" value="1"/>
</dbReference>
<keyword evidence="9" id="KW-0732">Signal</keyword>
<accession>A0ABS9K832</accession>
<dbReference type="PIRSF" id="PIRSF036421">
    <property type="entry name" value="Tricorn_protease"/>
    <property type="match status" value="1"/>
</dbReference>
<gene>
    <name evidence="11" type="ORF">L6773_00425</name>
</gene>